<comment type="caution">
    <text evidence="2">The sequence shown here is derived from an EMBL/GenBank/DDBJ whole genome shotgun (WGS) entry which is preliminary data.</text>
</comment>
<dbReference type="SUPFAM" id="SSF51338">
    <property type="entry name" value="Composite domain of metallo-dependent hydrolases"/>
    <property type="match status" value="1"/>
</dbReference>
<name>A0A917N475_9ENTE</name>
<evidence type="ECO:0000313" key="3">
    <source>
        <dbReference type="Proteomes" id="UP000622610"/>
    </source>
</evidence>
<dbReference type="SUPFAM" id="SSF51556">
    <property type="entry name" value="Metallo-dependent hydrolases"/>
    <property type="match status" value="1"/>
</dbReference>
<gene>
    <name evidence="2" type="ORF">GCM10011482_09670</name>
</gene>
<dbReference type="Proteomes" id="UP000622610">
    <property type="component" value="Unassembled WGS sequence"/>
</dbReference>
<dbReference type="RefSeq" id="WP_188367151.1">
    <property type="nucleotide sequence ID" value="NZ_BMDT01000003.1"/>
</dbReference>
<dbReference type="InterPro" id="IPR013108">
    <property type="entry name" value="Amidohydro_3"/>
</dbReference>
<sequence>MILRSNAIFDTQTKTTFAGYIQIQDEEIIAVGPLNECPSDAEVIDCGDQMIIPSFIDCHVHFFLSALMHAGKLTALQGSSEAAFAQQVPDLPTIHGWKIGIGWFGSDFGQNVYPTKESLDKYCADVPVLLIAGDAHSIWLNTKGMQQLGMTVQNIPQGMSGEALISQGELTGCFLEAVAIHYLAHVLTVFQKETPEIYLAYMQQLNQMGVTTIGDVALTGESWDDLIYPENYQAIEDEATVRAVFYPAMREELSNLQKIAATYQSAKVQMGGVKQFFDGVTSTHTAFLKDVYETPYYQGDVGGPLIPVEQMRQFILMANQQGWPMRIHTIGDEAIHQALLYFKESQREFPLESGKFNTLEHLEVMDPIDLAEVGQEQLVISVQPSHLLVGYETLDEEVGTKRAAKMFPFQSFLNHGATLAFGTDSPVVVGVTPLESIYYAVARREKSGVPVERLMPAEVLSIAESLYAQTKGAAQALSRQDIGEIRVGMKADLCLLSRNLLTCSEEEILTTNVNATMMNGQFVYQR</sequence>
<evidence type="ECO:0000313" key="2">
    <source>
        <dbReference type="EMBL" id="GGI65313.1"/>
    </source>
</evidence>
<dbReference type="EMBL" id="BMDT01000003">
    <property type="protein sequence ID" value="GGI65313.1"/>
    <property type="molecule type" value="Genomic_DNA"/>
</dbReference>
<dbReference type="GO" id="GO:0016810">
    <property type="term" value="F:hydrolase activity, acting on carbon-nitrogen (but not peptide) bonds"/>
    <property type="evidence" value="ECO:0007669"/>
    <property type="project" value="InterPro"/>
</dbReference>
<keyword evidence="3" id="KW-1185">Reference proteome</keyword>
<dbReference type="Gene3D" id="3.20.20.140">
    <property type="entry name" value="Metal-dependent hydrolases"/>
    <property type="match status" value="1"/>
</dbReference>
<dbReference type="InterPro" id="IPR011059">
    <property type="entry name" value="Metal-dep_hydrolase_composite"/>
</dbReference>
<dbReference type="InterPro" id="IPR032466">
    <property type="entry name" value="Metal_Hydrolase"/>
</dbReference>
<proteinExistence type="predicted"/>
<organism evidence="2 3">
    <name type="scientific">Enterococcus alcedinis</name>
    <dbReference type="NCBI Taxonomy" id="1274384"/>
    <lineage>
        <taxon>Bacteria</taxon>
        <taxon>Bacillati</taxon>
        <taxon>Bacillota</taxon>
        <taxon>Bacilli</taxon>
        <taxon>Lactobacillales</taxon>
        <taxon>Enterococcaceae</taxon>
        <taxon>Enterococcus</taxon>
    </lineage>
</organism>
<accession>A0A917N475</accession>
<dbReference type="AlphaFoldDB" id="A0A917N475"/>
<protein>
    <submittedName>
        <fullName evidence="2">Amidohydrolase</fullName>
    </submittedName>
</protein>
<dbReference type="Gene3D" id="3.10.310.70">
    <property type="match status" value="1"/>
</dbReference>
<reference evidence="2" key="2">
    <citation type="submission" date="2020-09" db="EMBL/GenBank/DDBJ databases">
        <authorList>
            <person name="Sun Q."/>
            <person name="Sedlacek I."/>
        </authorList>
    </citation>
    <scope>NUCLEOTIDE SEQUENCE</scope>
    <source>
        <strain evidence="2">CCM 8433</strain>
    </source>
</reference>
<evidence type="ECO:0000259" key="1">
    <source>
        <dbReference type="Pfam" id="PF07969"/>
    </source>
</evidence>
<feature type="domain" description="Amidohydrolase 3" evidence="1">
    <location>
        <begin position="42"/>
        <end position="524"/>
    </location>
</feature>
<dbReference type="PANTHER" id="PTHR22642:SF2">
    <property type="entry name" value="PROTEIN LONG AFTER FAR-RED 3"/>
    <property type="match status" value="1"/>
</dbReference>
<dbReference type="PANTHER" id="PTHR22642">
    <property type="entry name" value="IMIDAZOLONEPROPIONASE"/>
    <property type="match status" value="1"/>
</dbReference>
<dbReference type="Pfam" id="PF07969">
    <property type="entry name" value="Amidohydro_3"/>
    <property type="match status" value="1"/>
</dbReference>
<reference evidence="2" key="1">
    <citation type="journal article" date="2014" name="Int. J. Syst. Evol. Microbiol.">
        <title>Complete genome sequence of Corynebacterium casei LMG S-19264T (=DSM 44701T), isolated from a smear-ripened cheese.</title>
        <authorList>
            <consortium name="US DOE Joint Genome Institute (JGI-PGF)"/>
            <person name="Walter F."/>
            <person name="Albersmeier A."/>
            <person name="Kalinowski J."/>
            <person name="Ruckert C."/>
        </authorList>
    </citation>
    <scope>NUCLEOTIDE SEQUENCE</scope>
    <source>
        <strain evidence="2">CCM 8433</strain>
    </source>
</reference>
<dbReference type="Gene3D" id="2.30.40.10">
    <property type="entry name" value="Urease, subunit C, domain 1"/>
    <property type="match status" value="1"/>
</dbReference>